<accession>A0ABP0UJS7</accession>
<organism evidence="1 2">
    <name type="scientific">Sphagnum troendelagicum</name>
    <dbReference type="NCBI Taxonomy" id="128251"/>
    <lineage>
        <taxon>Eukaryota</taxon>
        <taxon>Viridiplantae</taxon>
        <taxon>Streptophyta</taxon>
        <taxon>Embryophyta</taxon>
        <taxon>Bryophyta</taxon>
        <taxon>Sphagnophytina</taxon>
        <taxon>Sphagnopsida</taxon>
        <taxon>Sphagnales</taxon>
        <taxon>Sphagnaceae</taxon>
        <taxon>Sphagnum</taxon>
    </lineage>
</organism>
<gene>
    <name evidence="1" type="ORF">CSSPTR1EN2_LOCUS16229</name>
</gene>
<proteinExistence type="predicted"/>
<reference evidence="1" key="1">
    <citation type="submission" date="2024-02" db="EMBL/GenBank/DDBJ databases">
        <authorList>
            <consortium name="ELIXIR-Norway"/>
            <consortium name="Elixir Norway"/>
        </authorList>
    </citation>
    <scope>NUCLEOTIDE SEQUENCE</scope>
</reference>
<sequence length="99" mass="11505">MPHWWTPCLEAYPIRSSSYPDSSFYETLSSSSSSFLFCRDILFCVVFFPCLSSLLRLLSHSFLSLSSLQLKEASRVRSCFYIFVIFNIFKCPGFFKQIV</sequence>
<dbReference type="Proteomes" id="UP001497512">
    <property type="component" value="Chromosome 4"/>
</dbReference>
<evidence type="ECO:0000313" key="2">
    <source>
        <dbReference type="Proteomes" id="UP001497512"/>
    </source>
</evidence>
<protein>
    <submittedName>
        <fullName evidence="1">Uncharacterized protein</fullName>
    </submittedName>
</protein>
<evidence type="ECO:0000313" key="1">
    <source>
        <dbReference type="EMBL" id="CAK9222610.1"/>
    </source>
</evidence>
<name>A0ABP0UJS7_9BRYO</name>
<dbReference type="EMBL" id="OZ019896">
    <property type="protein sequence ID" value="CAK9222610.1"/>
    <property type="molecule type" value="Genomic_DNA"/>
</dbReference>
<keyword evidence="2" id="KW-1185">Reference proteome</keyword>